<gene>
    <name evidence="8" type="primary">metQ1</name>
    <name evidence="8" type="ORF">CCUN_0896</name>
</gene>
<keyword evidence="4" id="KW-0472">Membrane</keyword>
<feature type="signal peptide" evidence="7">
    <location>
        <begin position="1"/>
        <end position="20"/>
    </location>
</feature>
<evidence type="ECO:0000313" key="9">
    <source>
        <dbReference type="Proteomes" id="UP000192902"/>
    </source>
</evidence>
<evidence type="ECO:0000256" key="5">
    <source>
        <dbReference type="ARBA" id="ARBA00023139"/>
    </source>
</evidence>
<dbReference type="CDD" id="cd13597">
    <property type="entry name" value="PBP2_lipoprotein_Tp32"/>
    <property type="match status" value="1"/>
</dbReference>
<sequence>MKIKSLLIASLLGLGLNLNALEIISVAATPVPHAEILEQIKPDLEKEGYKLEIKEFTDYVLPNLATDNGEVDANFFQHIPYLEEFNKNQGTKLVKVASVHIEPMAVYSKRYKNFNDIKEGISIAIPNDPTNESRALDIIAKAGLASFNDNALKTPLDIVDNPKKIKFAELKPAQLPRALDDADFAIINSNYALSANLNPVKDSVFIEDKESPYVNVLVVKEGNENSPKTKALIKAIQSDKVKKFILEKYNGSVIPAF</sequence>
<dbReference type="PANTHER" id="PTHR30429:SF0">
    <property type="entry name" value="METHIONINE-BINDING LIPOPROTEIN METQ"/>
    <property type="match status" value="1"/>
</dbReference>
<keyword evidence="6" id="KW-0449">Lipoprotein</keyword>
<evidence type="ECO:0000256" key="7">
    <source>
        <dbReference type="SAM" id="SignalP"/>
    </source>
</evidence>
<dbReference type="SUPFAM" id="SSF53850">
    <property type="entry name" value="Periplasmic binding protein-like II"/>
    <property type="match status" value="1"/>
</dbReference>
<accession>A0A1W6BWM4</accession>
<comment type="subcellular location">
    <subcellularLocation>
        <location evidence="1">Membrane</location>
        <topology evidence="1">Lipid-anchor</topology>
    </subcellularLocation>
</comment>
<dbReference type="OrthoDB" id="9812878at2"/>
<reference evidence="8 9" key="1">
    <citation type="submission" date="2017-04" db="EMBL/GenBank/DDBJ databases">
        <title>Complete genome sequence of the Campylobacter cuniculorum type strain LMG24588.</title>
        <authorList>
            <person name="Miller W.G."/>
            <person name="Yee E."/>
            <person name="Revez J."/>
            <person name="Bono J.L."/>
            <person name="Rossi M."/>
        </authorList>
    </citation>
    <scope>NUCLEOTIDE SEQUENCE [LARGE SCALE GENOMIC DNA]</scope>
    <source>
        <strain evidence="8 9">LMG 24588</strain>
    </source>
</reference>
<organism evidence="8 9">
    <name type="scientific">Campylobacter cuniculorum DSM 23162 = LMG 24588</name>
    <dbReference type="NCBI Taxonomy" id="1121267"/>
    <lineage>
        <taxon>Bacteria</taxon>
        <taxon>Pseudomonadati</taxon>
        <taxon>Campylobacterota</taxon>
        <taxon>Epsilonproteobacteria</taxon>
        <taxon>Campylobacterales</taxon>
        <taxon>Campylobacteraceae</taxon>
        <taxon>Campylobacter</taxon>
    </lineage>
</organism>
<comment type="similarity">
    <text evidence="2">Belongs to the NlpA lipoprotein family.</text>
</comment>
<dbReference type="Proteomes" id="UP000192902">
    <property type="component" value="Chromosome"/>
</dbReference>
<dbReference type="GO" id="GO:0016020">
    <property type="term" value="C:membrane"/>
    <property type="evidence" value="ECO:0007669"/>
    <property type="project" value="UniProtKB-SubCell"/>
</dbReference>
<feature type="chain" id="PRO_5010870752" evidence="7">
    <location>
        <begin position="21"/>
        <end position="257"/>
    </location>
</feature>
<protein>
    <submittedName>
        <fullName evidence="8">DL-methionine ABC transporter MetINQ, substrate-binding protein</fullName>
    </submittedName>
</protein>
<dbReference type="InterPro" id="IPR004872">
    <property type="entry name" value="Lipoprotein_NlpA"/>
</dbReference>
<dbReference type="Gene3D" id="3.40.190.10">
    <property type="entry name" value="Periplasmic binding protein-like II"/>
    <property type="match status" value="2"/>
</dbReference>
<name>A0A1W6BWM4_9BACT</name>
<evidence type="ECO:0000256" key="4">
    <source>
        <dbReference type="ARBA" id="ARBA00023136"/>
    </source>
</evidence>
<dbReference type="Pfam" id="PF03180">
    <property type="entry name" value="Lipoprotein_9"/>
    <property type="match status" value="1"/>
</dbReference>
<dbReference type="EMBL" id="CP020867">
    <property type="protein sequence ID" value="ARJ56506.1"/>
    <property type="molecule type" value="Genomic_DNA"/>
</dbReference>
<evidence type="ECO:0000256" key="3">
    <source>
        <dbReference type="ARBA" id="ARBA00022729"/>
    </source>
</evidence>
<evidence type="ECO:0000256" key="1">
    <source>
        <dbReference type="ARBA" id="ARBA00004635"/>
    </source>
</evidence>
<evidence type="ECO:0000256" key="6">
    <source>
        <dbReference type="ARBA" id="ARBA00023288"/>
    </source>
</evidence>
<dbReference type="KEGG" id="ccun:CCUN_0896"/>
<proteinExistence type="inferred from homology"/>
<dbReference type="PIRSF" id="PIRSF002854">
    <property type="entry name" value="MetQ"/>
    <property type="match status" value="1"/>
</dbReference>
<dbReference type="AlphaFoldDB" id="A0A1W6BWM4"/>
<keyword evidence="5" id="KW-0564">Palmitate</keyword>
<dbReference type="PANTHER" id="PTHR30429">
    <property type="entry name" value="D-METHIONINE-BINDING LIPOPROTEIN METQ"/>
    <property type="match status" value="1"/>
</dbReference>
<dbReference type="STRING" id="1121267.CCUN_0896"/>
<keyword evidence="3 7" id="KW-0732">Signal</keyword>
<evidence type="ECO:0000256" key="2">
    <source>
        <dbReference type="ARBA" id="ARBA00008973"/>
    </source>
</evidence>
<dbReference type="eggNOG" id="COG1464">
    <property type="taxonomic scope" value="Bacteria"/>
</dbReference>
<evidence type="ECO:0000313" key="8">
    <source>
        <dbReference type="EMBL" id="ARJ56506.1"/>
    </source>
</evidence>
<dbReference type="RefSeq" id="WP_027306456.1">
    <property type="nucleotide sequence ID" value="NZ_CP020867.1"/>
</dbReference>